<name>A0A645AFN3_9ZZZZ</name>
<dbReference type="SUPFAM" id="SSF56112">
    <property type="entry name" value="Protein kinase-like (PK-like)"/>
    <property type="match status" value="1"/>
</dbReference>
<dbReference type="PROSITE" id="PS50011">
    <property type="entry name" value="PROTEIN_KINASE_DOM"/>
    <property type="match status" value="1"/>
</dbReference>
<evidence type="ECO:0000313" key="2">
    <source>
        <dbReference type="EMBL" id="MPM51756.1"/>
    </source>
</evidence>
<comment type="caution">
    <text evidence="2">The sequence shown here is derived from an EMBL/GenBank/DDBJ whole genome shotgun (WGS) entry which is preliminary data.</text>
</comment>
<reference evidence="2" key="1">
    <citation type="submission" date="2019-08" db="EMBL/GenBank/DDBJ databases">
        <authorList>
            <person name="Kucharzyk K."/>
            <person name="Murdoch R.W."/>
            <person name="Higgins S."/>
            <person name="Loffler F."/>
        </authorList>
    </citation>
    <scope>NUCLEOTIDE SEQUENCE</scope>
</reference>
<organism evidence="2">
    <name type="scientific">bioreactor metagenome</name>
    <dbReference type="NCBI Taxonomy" id="1076179"/>
    <lineage>
        <taxon>unclassified sequences</taxon>
        <taxon>metagenomes</taxon>
        <taxon>ecological metagenomes</taxon>
    </lineage>
</organism>
<dbReference type="GO" id="GO:0005524">
    <property type="term" value="F:ATP binding"/>
    <property type="evidence" value="ECO:0007669"/>
    <property type="project" value="InterPro"/>
</dbReference>
<dbReference type="EMBL" id="VSSQ01013557">
    <property type="protein sequence ID" value="MPM51756.1"/>
    <property type="molecule type" value="Genomic_DNA"/>
</dbReference>
<sequence length="316" mass="36588">MNHEETVMPISDIVAMLSAQNIFVDEMKFYQKNKRVTDYLLDDKYMLRISTSVLNERLKLERAKTISFVQKIHAYGSFTFAGQKYHYIIIDYVQGADLWSVIQNLTDVEKYNIGTETAHFLDELHSITGASYDIGHYIATVPNWKGSWKEGHLKYVEILRYGITQMDIGAASRETVSKAFGYIDENISSLEYQTGARLLHNDFHPKNIIIYEGQLAGIIDWECSQFGEADFELAHLFHWCIYPSNPDNHLSPYLQSVMKHLSSTLGVPNLEKRLIIYQLEHELNQLIWNGLKQEEERMQRINGWLSGQINALLGEW</sequence>
<dbReference type="Gene3D" id="3.90.1200.10">
    <property type="match status" value="1"/>
</dbReference>
<protein>
    <recommendedName>
        <fullName evidence="1">Protein kinase domain-containing protein</fullName>
    </recommendedName>
</protein>
<proteinExistence type="predicted"/>
<accession>A0A645AFN3</accession>
<dbReference type="InterPro" id="IPR002575">
    <property type="entry name" value="Aminoglycoside_PTrfase"/>
</dbReference>
<dbReference type="InterPro" id="IPR011009">
    <property type="entry name" value="Kinase-like_dom_sf"/>
</dbReference>
<dbReference type="AlphaFoldDB" id="A0A645AFN3"/>
<dbReference type="InterPro" id="IPR000719">
    <property type="entry name" value="Prot_kinase_dom"/>
</dbReference>
<dbReference type="Pfam" id="PF01636">
    <property type="entry name" value="APH"/>
    <property type="match status" value="1"/>
</dbReference>
<feature type="domain" description="Protein kinase" evidence="1">
    <location>
        <begin position="1"/>
        <end position="316"/>
    </location>
</feature>
<dbReference type="PANTHER" id="PTHR41283">
    <property type="entry name" value="AMINOGLYCOSIDE PHOSPHOTRANSFERASE"/>
    <property type="match status" value="1"/>
</dbReference>
<dbReference type="PANTHER" id="PTHR41283:SF1">
    <property type="entry name" value="AMINOGLYCOSIDE PHOSPHOTRANSFERASE DOMAIN-CONTAINING PROTEIN"/>
    <property type="match status" value="1"/>
</dbReference>
<dbReference type="GO" id="GO:0004672">
    <property type="term" value="F:protein kinase activity"/>
    <property type="evidence" value="ECO:0007669"/>
    <property type="project" value="InterPro"/>
</dbReference>
<gene>
    <name evidence="2" type="ORF">SDC9_98507</name>
</gene>
<evidence type="ECO:0000259" key="1">
    <source>
        <dbReference type="PROSITE" id="PS50011"/>
    </source>
</evidence>